<sequence>MWSYLFRRLLGLVPVLFGITLLVFLFLQLIPGDPAQAILGERGTPEQLAALREKLGLNRPLYVQYLTFVRNVLTGDLGTSAVSTIPVAEELKRRWPATFELALAATLVAVVLGIPVGILAAVRKNSLLDTLSMSLSLLGVSMPVFWLGLLLVYLFAVNLHWLPTGGRLSTDLAIDFKPLTGFLILDGLLTLNFQVFWDALRHLLLPALTLGTIPLAILTRITRSAMLEVLSQDYVRTARAKGLAERQVIFKHALKNALLPVITIIGLQFGTLLGGAILTETIFSWPGIGSYIYEGILNRDYPVVQAGVLVVATAFVLVNLLVDLSYALLDPRIQYR</sequence>
<feature type="transmembrane region" description="Helical" evidence="7">
    <location>
        <begin position="134"/>
        <end position="156"/>
    </location>
</feature>
<comment type="caution">
    <text evidence="9">The sequence shown here is derived from an EMBL/GenBank/DDBJ whole genome shotgun (WGS) entry which is preliminary data.</text>
</comment>
<dbReference type="SUPFAM" id="SSF161098">
    <property type="entry name" value="MetI-like"/>
    <property type="match status" value="1"/>
</dbReference>
<feature type="transmembrane region" description="Helical" evidence="7">
    <location>
        <begin position="9"/>
        <end position="30"/>
    </location>
</feature>
<dbReference type="Pfam" id="PF00528">
    <property type="entry name" value="BPD_transp_1"/>
    <property type="match status" value="1"/>
</dbReference>
<keyword evidence="2 7" id="KW-0813">Transport</keyword>
<evidence type="ECO:0000256" key="7">
    <source>
        <dbReference type="RuleBase" id="RU363032"/>
    </source>
</evidence>
<dbReference type="CDD" id="cd06261">
    <property type="entry name" value="TM_PBP2"/>
    <property type="match status" value="1"/>
</dbReference>
<dbReference type="InterPro" id="IPR000515">
    <property type="entry name" value="MetI-like"/>
</dbReference>
<accession>A0ABV6PYT1</accession>
<evidence type="ECO:0000313" key="10">
    <source>
        <dbReference type="Proteomes" id="UP001589830"/>
    </source>
</evidence>
<dbReference type="PANTHER" id="PTHR43163">
    <property type="entry name" value="DIPEPTIDE TRANSPORT SYSTEM PERMEASE PROTEIN DPPB-RELATED"/>
    <property type="match status" value="1"/>
</dbReference>
<dbReference type="Proteomes" id="UP001589830">
    <property type="component" value="Unassembled WGS sequence"/>
</dbReference>
<dbReference type="PANTHER" id="PTHR43163:SF6">
    <property type="entry name" value="DIPEPTIDE TRANSPORT SYSTEM PERMEASE PROTEIN DPPB-RELATED"/>
    <property type="match status" value="1"/>
</dbReference>
<reference evidence="9 10" key="1">
    <citation type="submission" date="2024-09" db="EMBL/GenBank/DDBJ databases">
        <authorList>
            <person name="Sun Q."/>
            <person name="Mori K."/>
        </authorList>
    </citation>
    <scope>NUCLEOTIDE SEQUENCE [LARGE SCALE GENOMIC DNA]</scope>
    <source>
        <strain evidence="9 10">NCAIM B.02340</strain>
    </source>
</reference>
<keyword evidence="5 7" id="KW-1133">Transmembrane helix</keyword>
<protein>
    <submittedName>
        <fullName evidence="9">ABC transporter permease</fullName>
    </submittedName>
</protein>
<feature type="transmembrane region" description="Helical" evidence="7">
    <location>
        <begin position="303"/>
        <end position="329"/>
    </location>
</feature>
<dbReference type="Pfam" id="PF19300">
    <property type="entry name" value="BPD_transp_1_N"/>
    <property type="match status" value="1"/>
</dbReference>
<evidence type="ECO:0000313" key="9">
    <source>
        <dbReference type="EMBL" id="MFC0594684.1"/>
    </source>
</evidence>
<comment type="subcellular location">
    <subcellularLocation>
        <location evidence="1 7">Cell membrane</location>
        <topology evidence="1 7">Multi-pass membrane protein</topology>
    </subcellularLocation>
</comment>
<evidence type="ECO:0000256" key="1">
    <source>
        <dbReference type="ARBA" id="ARBA00004651"/>
    </source>
</evidence>
<evidence type="ECO:0000256" key="6">
    <source>
        <dbReference type="ARBA" id="ARBA00023136"/>
    </source>
</evidence>
<name>A0ABV6PYT1_9DEIN</name>
<organism evidence="9 10">
    <name type="scientific">Thermus composti</name>
    <dbReference type="NCBI Taxonomy" id="532059"/>
    <lineage>
        <taxon>Bacteria</taxon>
        <taxon>Thermotogati</taxon>
        <taxon>Deinococcota</taxon>
        <taxon>Deinococci</taxon>
        <taxon>Thermales</taxon>
        <taxon>Thermaceae</taxon>
        <taxon>Thermus</taxon>
    </lineage>
</organism>
<proteinExistence type="inferred from homology"/>
<feature type="transmembrane region" description="Helical" evidence="7">
    <location>
        <begin position="257"/>
        <end position="283"/>
    </location>
</feature>
<evidence type="ECO:0000259" key="8">
    <source>
        <dbReference type="PROSITE" id="PS50928"/>
    </source>
</evidence>
<dbReference type="RefSeq" id="WP_188846996.1">
    <property type="nucleotide sequence ID" value="NZ_BMPJ01000008.1"/>
</dbReference>
<dbReference type="InterPro" id="IPR035906">
    <property type="entry name" value="MetI-like_sf"/>
</dbReference>
<feature type="domain" description="ABC transmembrane type-1" evidence="8">
    <location>
        <begin position="95"/>
        <end position="322"/>
    </location>
</feature>
<dbReference type="PROSITE" id="PS50928">
    <property type="entry name" value="ABC_TM1"/>
    <property type="match status" value="1"/>
</dbReference>
<dbReference type="Gene3D" id="1.10.3720.10">
    <property type="entry name" value="MetI-like"/>
    <property type="match status" value="1"/>
</dbReference>
<evidence type="ECO:0000256" key="4">
    <source>
        <dbReference type="ARBA" id="ARBA00022692"/>
    </source>
</evidence>
<keyword evidence="6 7" id="KW-0472">Membrane</keyword>
<comment type="similarity">
    <text evidence="7">Belongs to the binding-protein-dependent transport system permease family.</text>
</comment>
<keyword evidence="3" id="KW-1003">Cell membrane</keyword>
<gene>
    <name evidence="9" type="ORF">ACFFFP_00530</name>
</gene>
<dbReference type="InterPro" id="IPR045621">
    <property type="entry name" value="BPD_transp_1_N"/>
</dbReference>
<keyword evidence="10" id="KW-1185">Reference proteome</keyword>
<evidence type="ECO:0000256" key="3">
    <source>
        <dbReference type="ARBA" id="ARBA00022475"/>
    </source>
</evidence>
<feature type="transmembrane region" description="Helical" evidence="7">
    <location>
        <begin position="199"/>
        <end position="218"/>
    </location>
</feature>
<feature type="transmembrane region" description="Helical" evidence="7">
    <location>
        <begin position="101"/>
        <end position="122"/>
    </location>
</feature>
<evidence type="ECO:0000256" key="2">
    <source>
        <dbReference type="ARBA" id="ARBA00022448"/>
    </source>
</evidence>
<dbReference type="EMBL" id="JBHLTW010000002">
    <property type="protein sequence ID" value="MFC0594684.1"/>
    <property type="molecule type" value="Genomic_DNA"/>
</dbReference>
<evidence type="ECO:0000256" key="5">
    <source>
        <dbReference type="ARBA" id="ARBA00022989"/>
    </source>
</evidence>
<keyword evidence="4 7" id="KW-0812">Transmembrane</keyword>